<protein>
    <submittedName>
        <fullName evidence="2">Uncharacterized protein</fullName>
    </submittedName>
</protein>
<feature type="region of interest" description="Disordered" evidence="1">
    <location>
        <begin position="112"/>
        <end position="131"/>
    </location>
</feature>
<proteinExistence type="predicted"/>
<reference evidence="2 3" key="1">
    <citation type="submission" date="2016-07" db="EMBL/GenBank/DDBJ databases">
        <title>Pervasive Adenine N6-methylation of Active Genes in Fungi.</title>
        <authorList>
            <consortium name="DOE Joint Genome Institute"/>
            <person name="Mondo S.J."/>
            <person name="Dannebaum R.O."/>
            <person name="Kuo R.C."/>
            <person name="Labutti K."/>
            <person name="Haridas S."/>
            <person name="Kuo A."/>
            <person name="Salamov A."/>
            <person name="Ahrendt S.R."/>
            <person name="Lipzen A."/>
            <person name="Sullivan W."/>
            <person name="Andreopoulos W.B."/>
            <person name="Clum A."/>
            <person name="Lindquist E."/>
            <person name="Daum C."/>
            <person name="Ramamoorthy G.K."/>
            <person name="Gryganskyi A."/>
            <person name="Culley D."/>
            <person name="Magnuson J.K."/>
            <person name="James T.Y."/>
            <person name="O'Malley M.A."/>
            <person name="Stajich J.E."/>
            <person name="Spatafora J.W."/>
            <person name="Visel A."/>
            <person name="Grigoriev I.V."/>
        </authorList>
    </citation>
    <scope>NUCLEOTIDE SEQUENCE [LARGE SCALE GENOMIC DNA]</scope>
    <source>
        <strain evidence="2 3">62-1032</strain>
    </source>
</reference>
<organism evidence="2 3">
    <name type="scientific">Leucosporidium creatinivorum</name>
    <dbReference type="NCBI Taxonomy" id="106004"/>
    <lineage>
        <taxon>Eukaryota</taxon>
        <taxon>Fungi</taxon>
        <taxon>Dikarya</taxon>
        <taxon>Basidiomycota</taxon>
        <taxon>Pucciniomycotina</taxon>
        <taxon>Microbotryomycetes</taxon>
        <taxon>Leucosporidiales</taxon>
        <taxon>Leucosporidium</taxon>
    </lineage>
</organism>
<evidence type="ECO:0000313" key="2">
    <source>
        <dbReference type="EMBL" id="ORY62736.1"/>
    </source>
</evidence>
<dbReference type="InParanoid" id="A0A1Y2DUC1"/>
<dbReference type="EMBL" id="MCGR01000070">
    <property type="protein sequence ID" value="ORY62736.1"/>
    <property type="molecule type" value="Genomic_DNA"/>
</dbReference>
<dbReference type="Proteomes" id="UP000193467">
    <property type="component" value="Unassembled WGS sequence"/>
</dbReference>
<evidence type="ECO:0000256" key="1">
    <source>
        <dbReference type="SAM" id="MobiDB-lite"/>
    </source>
</evidence>
<accession>A0A1Y2DUC1</accession>
<evidence type="ECO:0000313" key="3">
    <source>
        <dbReference type="Proteomes" id="UP000193467"/>
    </source>
</evidence>
<name>A0A1Y2DUC1_9BASI</name>
<comment type="caution">
    <text evidence="2">The sequence shown here is derived from an EMBL/GenBank/DDBJ whole genome shotgun (WGS) entry which is preliminary data.</text>
</comment>
<feature type="region of interest" description="Disordered" evidence="1">
    <location>
        <begin position="35"/>
        <end position="73"/>
    </location>
</feature>
<keyword evidence="3" id="KW-1185">Reference proteome</keyword>
<dbReference type="AlphaFoldDB" id="A0A1Y2DUC1"/>
<sequence>MLARCFIPSTRSALLFVRSPSSRRRLLSTTLSLPATSSTSLNGSIPPSPSRPNPLSSSPLSAERSKRRATAFASKGKDLKDFLVDDHAGHHHEHGGKVCTKVSRCSVPFRSAEEEGGRAEGSSGSRTEADELGMMKGCLNCTTKAAKEQATAKLG</sequence>
<gene>
    <name evidence="2" type="ORF">BCR35DRAFT_308976</name>
</gene>